<name>A0A0E9TI94_ANGAN</name>
<reference evidence="1" key="2">
    <citation type="journal article" date="2015" name="Fish Shellfish Immunol.">
        <title>Early steps in the European eel (Anguilla anguilla)-Vibrio vulnificus interaction in the gills: Role of the RtxA13 toxin.</title>
        <authorList>
            <person name="Callol A."/>
            <person name="Pajuelo D."/>
            <person name="Ebbesson L."/>
            <person name="Teles M."/>
            <person name="MacKenzie S."/>
            <person name="Amaro C."/>
        </authorList>
    </citation>
    <scope>NUCLEOTIDE SEQUENCE</scope>
</reference>
<accession>A0A0E9TI94</accession>
<sequence>MFHLLTRKASLFGLIAHSRYADVK</sequence>
<evidence type="ECO:0000313" key="1">
    <source>
        <dbReference type="EMBL" id="JAH53389.1"/>
    </source>
</evidence>
<dbReference type="AlphaFoldDB" id="A0A0E9TI94"/>
<dbReference type="EMBL" id="GBXM01055188">
    <property type="protein sequence ID" value="JAH53389.1"/>
    <property type="molecule type" value="Transcribed_RNA"/>
</dbReference>
<organism evidence="1">
    <name type="scientific">Anguilla anguilla</name>
    <name type="common">European freshwater eel</name>
    <name type="synonym">Muraena anguilla</name>
    <dbReference type="NCBI Taxonomy" id="7936"/>
    <lineage>
        <taxon>Eukaryota</taxon>
        <taxon>Metazoa</taxon>
        <taxon>Chordata</taxon>
        <taxon>Craniata</taxon>
        <taxon>Vertebrata</taxon>
        <taxon>Euteleostomi</taxon>
        <taxon>Actinopterygii</taxon>
        <taxon>Neopterygii</taxon>
        <taxon>Teleostei</taxon>
        <taxon>Anguilliformes</taxon>
        <taxon>Anguillidae</taxon>
        <taxon>Anguilla</taxon>
    </lineage>
</organism>
<reference evidence="1" key="1">
    <citation type="submission" date="2014-11" db="EMBL/GenBank/DDBJ databases">
        <authorList>
            <person name="Amaro Gonzalez C."/>
        </authorList>
    </citation>
    <scope>NUCLEOTIDE SEQUENCE</scope>
</reference>
<protein>
    <submittedName>
        <fullName evidence="1">Uncharacterized protein</fullName>
    </submittedName>
</protein>
<proteinExistence type="predicted"/>